<dbReference type="Pfam" id="PF01592">
    <property type="entry name" value="NifU_N"/>
    <property type="match status" value="1"/>
</dbReference>
<dbReference type="GO" id="GO:0051536">
    <property type="term" value="F:iron-sulfur cluster binding"/>
    <property type="evidence" value="ECO:0007669"/>
    <property type="project" value="InterPro"/>
</dbReference>
<evidence type="ECO:0000259" key="1">
    <source>
        <dbReference type="Pfam" id="PF01592"/>
    </source>
</evidence>
<dbReference type="SUPFAM" id="SSF82649">
    <property type="entry name" value="SufE/NifU"/>
    <property type="match status" value="1"/>
</dbReference>
<dbReference type="Proteomes" id="UP000032279">
    <property type="component" value="Unassembled WGS sequence"/>
</dbReference>
<keyword evidence="3" id="KW-1185">Reference proteome</keyword>
<dbReference type="InterPro" id="IPR002871">
    <property type="entry name" value="NIF_FeS_clus_asmbl_NifU_N"/>
</dbReference>
<dbReference type="CDD" id="cd06664">
    <property type="entry name" value="IscU_like"/>
    <property type="match status" value="1"/>
</dbReference>
<accession>A0A0D1A750</accession>
<dbReference type="AlphaFoldDB" id="A0A0D1A750"/>
<evidence type="ECO:0000313" key="2">
    <source>
        <dbReference type="EMBL" id="KIS03705.1"/>
    </source>
</evidence>
<dbReference type="RefSeq" id="WP_020090229.1">
    <property type="nucleotide sequence ID" value="NZ_AWTT01000012.1"/>
</dbReference>
<reference evidence="2 3" key="1">
    <citation type="submission" date="2013-08" db="EMBL/GenBank/DDBJ databases">
        <title>Lactobacillus wasatchii sp. WDC04, a late gas producing bacteria isolated from aged chedder cheese.</title>
        <authorList>
            <person name="Oberg C.J."/>
            <person name="Culumber M."/>
            <person name="McMahon D.J."/>
            <person name="Broadbent J.R."/>
            <person name="Oberg T.S."/>
            <person name="Ortaki F."/>
        </authorList>
    </citation>
    <scope>NUCLEOTIDE SEQUENCE [LARGE SCALE GENOMIC DNA]</scope>
    <source>
        <strain evidence="2 3">WDC04</strain>
    </source>
</reference>
<dbReference type="PANTHER" id="PTHR10093">
    <property type="entry name" value="IRON-SULFUR CLUSTER ASSEMBLY ENZYME NIFU HOMOLOG"/>
    <property type="match status" value="1"/>
</dbReference>
<evidence type="ECO:0000313" key="3">
    <source>
        <dbReference type="Proteomes" id="UP000032279"/>
    </source>
</evidence>
<dbReference type="PATRIC" id="fig|1335616.4.peg.694"/>
<dbReference type="STRING" id="1335616.WDC_0699"/>
<proteinExistence type="predicted"/>
<dbReference type="GO" id="GO:0016226">
    <property type="term" value="P:iron-sulfur cluster assembly"/>
    <property type="evidence" value="ECO:0007669"/>
    <property type="project" value="InterPro"/>
</dbReference>
<gene>
    <name evidence="2" type="primary">iscU</name>
    <name evidence="2" type="ORF">WDC_0699</name>
</gene>
<dbReference type="GO" id="GO:0005506">
    <property type="term" value="F:iron ion binding"/>
    <property type="evidence" value="ECO:0007669"/>
    <property type="project" value="InterPro"/>
</dbReference>
<comment type="caution">
    <text evidence="2">The sequence shown here is derived from an EMBL/GenBank/DDBJ whole genome shotgun (WGS) entry which is preliminary data.</text>
</comment>
<protein>
    <submittedName>
        <fullName evidence="2">Iron-sulfur cluster assembly scaffold protein</fullName>
    </submittedName>
</protein>
<organism evidence="2 3">
    <name type="scientific">Paucilactobacillus wasatchensis</name>
    <dbReference type="NCBI Taxonomy" id="1335616"/>
    <lineage>
        <taxon>Bacteria</taxon>
        <taxon>Bacillati</taxon>
        <taxon>Bacillota</taxon>
        <taxon>Bacilli</taxon>
        <taxon>Lactobacillales</taxon>
        <taxon>Lactobacillaceae</taxon>
        <taxon>Paucilactobacillus</taxon>
    </lineage>
</organism>
<dbReference type="NCBIfam" id="TIGR01994">
    <property type="entry name" value="SUF_scaf_2"/>
    <property type="match status" value="1"/>
</dbReference>
<dbReference type="OrthoDB" id="9804157at2"/>
<dbReference type="Gene3D" id="3.90.1010.10">
    <property type="match status" value="1"/>
</dbReference>
<sequence length="152" mass="16938">MSDIRQLYQRIIIDHANYPHHYGKLACPDFVRTCRNPDCGDTITVFVSIDTDCFNELNFVGDGCAISQASASIMTDTLIDKTVAEATQLIQEFQKLLLGQHITTGDLGDSVVFGKLKQFPTRVRCGALAWHAVSDVIEEWGKRSGQQINFSK</sequence>
<name>A0A0D1A750_9LACO</name>
<dbReference type="EMBL" id="AWTT01000012">
    <property type="protein sequence ID" value="KIS03705.1"/>
    <property type="molecule type" value="Genomic_DNA"/>
</dbReference>
<feature type="domain" description="NIF system FeS cluster assembly NifU N-terminal" evidence="1">
    <location>
        <begin position="8"/>
        <end position="124"/>
    </location>
</feature>